<keyword evidence="2" id="KW-0533">Nickel</keyword>
<dbReference type="Gene3D" id="1.10.645.10">
    <property type="entry name" value="Cytochrome-c3 Hydrogenase, chain B"/>
    <property type="match status" value="1"/>
</dbReference>
<feature type="domain" description="NADH-quinone oxidoreductase subunit D" evidence="3">
    <location>
        <begin position="297"/>
        <end position="370"/>
    </location>
</feature>
<dbReference type="PROSITE" id="PS00507">
    <property type="entry name" value="NI_HGENASE_L_1"/>
    <property type="match status" value="1"/>
</dbReference>
<comment type="caution">
    <text evidence="4">The sequence shown here is derived from an EMBL/GenBank/DDBJ whole genome shotgun (WGS) entry which is preliminary data.</text>
</comment>
<evidence type="ECO:0000313" key="5">
    <source>
        <dbReference type="Proteomes" id="UP000278475"/>
    </source>
</evidence>
<dbReference type="InterPro" id="IPR001135">
    <property type="entry name" value="NADH_Q_OxRdtase_suD"/>
</dbReference>
<reference evidence="4 5" key="1">
    <citation type="submission" date="2018-06" db="EMBL/GenBank/DDBJ databases">
        <title>Extensive metabolic versatility and redundancy in microbially diverse, dynamic hydrothermal sediments.</title>
        <authorList>
            <person name="Dombrowski N."/>
            <person name="Teske A."/>
            <person name="Baker B.J."/>
        </authorList>
    </citation>
    <scope>NUCLEOTIDE SEQUENCE [LARGE SCALE GENOMIC DNA]</scope>
    <source>
        <strain evidence="4">B66_G16</strain>
    </source>
</reference>
<dbReference type="PANTHER" id="PTHR43485:SF1">
    <property type="entry name" value="FORMATE HYDROGENLYASE SUBUNIT 5-RELATED"/>
    <property type="match status" value="1"/>
</dbReference>
<dbReference type="InterPro" id="IPR001501">
    <property type="entry name" value="Ni-dep_hyd_lsu"/>
</dbReference>
<feature type="binding site" evidence="2">
    <location>
        <position position="331"/>
    </location>
    <ligand>
        <name>Mg(2+)</name>
        <dbReference type="ChEBI" id="CHEBI:18420"/>
    </ligand>
</feature>
<keyword evidence="2" id="KW-0479">Metal-binding</keyword>
<dbReference type="PANTHER" id="PTHR43485">
    <property type="entry name" value="HYDROGENASE-4 COMPONENT G"/>
    <property type="match status" value="1"/>
</dbReference>
<dbReference type="InterPro" id="IPR018194">
    <property type="entry name" value="Ni-dep_hyd_lsu_Ni_BS"/>
</dbReference>
<protein>
    <submittedName>
        <fullName evidence="4">NADH-quinone oxidoreductase subunit D</fullName>
    </submittedName>
</protein>
<keyword evidence="2" id="KW-0408">Iron</keyword>
<feature type="binding site" evidence="2">
    <location>
        <position position="364"/>
    </location>
    <ligand>
        <name>Ni(2+)</name>
        <dbReference type="ChEBI" id="CHEBI:49786"/>
    </ligand>
</feature>
<evidence type="ECO:0000259" key="3">
    <source>
        <dbReference type="Pfam" id="PF00346"/>
    </source>
</evidence>
<feature type="domain" description="NADH-quinone oxidoreductase subunit D" evidence="3">
    <location>
        <begin position="127"/>
        <end position="294"/>
    </location>
</feature>
<feature type="binding site" evidence="2">
    <location>
        <position position="76"/>
    </location>
    <ligand>
        <name>Fe cation</name>
        <dbReference type="ChEBI" id="CHEBI:24875"/>
    </ligand>
</feature>
<dbReference type="GO" id="GO:0016151">
    <property type="term" value="F:nickel cation binding"/>
    <property type="evidence" value="ECO:0007669"/>
    <property type="project" value="InterPro"/>
</dbReference>
<proteinExistence type="predicted"/>
<evidence type="ECO:0000256" key="2">
    <source>
        <dbReference type="PIRSR" id="PIRSR601501-1"/>
    </source>
</evidence>
<dbReference type="GO" id="GO:0048038">
    <property type="term" value="F:quinone binding"/>
    <property type="evidence" value="ECO:0007669"/>
    <property type="project" value="InterPro"/>
</dbReference>
<comment type="cofactor">
    <cofactor evidence="2">
        <name>Fe cation</name>
        <dbReference type="ChEBI" id="CHEBI:24875"/>
    </cofactor>
</comment>
<feature type="binding site" evidence="2">
    <location>
        <position position="367"/>
    </location>
    <ligand>
        <name>Fe cation</name>
        <dbReference type="ChEBI" id="CHEBI:24875"/>
    </ligand>
</feature>
<keyword evidence="2" id="KW-0460">Magnesium</keyword>
<dbReference type="SUPFAM" id="SSF56762">
    <property type="entry name" value="HydB/Nqo4-like"/>
    <property type="match status" value="1"/>
</dbReference>
<sequence>MSSSTGQSQRKYTVLPFGPQHPVLPEPIQLRFTCDEEKVIDVGVNIGYVHRGIERACELNDYRRNVYLCERVCGICNFMHALCYCRAVEEILDLKVPDRARYLRVIWAELNRLESHLLWLGLFADAMGFESLFMQFWRERELVMDMQEKTGGNRVIISTCVVGGVRRDIKGTLADEMEQSMIKLREKVKKLEPVILKDPSFKARAVGKGYLSKDLAIKLGAVGPTARGSGVEKDVRMTGYEAYGELGFEPVVEKDGDCYARALVRFYEVLQSIDLILKALKVLKSMPDGPIKVKPERWPEGEAIARVEQPRGELFYYVKGNGTPYLERVKIRTPTLANIPPLLAMLPGCEIADIPVIVMSIDPCIACTERIEYVRRG</sequence>
<comment type="cofactor">
    <cofactor evidence="2">
        <name>Ni(2+)</name>
        <dbReference type="ChEBI" id="CHEBI:49786"/>
    </cofactor>
</comment>
<dbReference type="Proteomes" id="UP000278475">
    <property type="component" value="Unassembled WGS sequence"/>
</dbReference>
<evidence type="ECO:0000256" key="1">
    <source>
        <dbReference type="ARBA" id="ARBA00023002"/>
    </source>
</evidence>
<evidence type="ECO:0000313" key="4">
    <source>
        <dbReference type="EMBL" id="RLE50384.1"/>
    </source>
</evidence>
<dbReference type="AlphaFoldDB" id="A0A497ESP4"/>
<accession>A0A497ESP4</accession>
<dbReference type="InterPro" id="IPR029014">
    <property type="entry name" value="NiFe-Hase_large"/>
</dbReference>
<gene>
    <name evidence="4" type="ORF">DRJ31_01560</name>
</gene>
<dbReference type="InterPro" id="IPR052197">
    <property type="entry name" value="ComplexI_49kDa-like"/>
</dbReference>
<feature type="binding site" evidence="2">
    <location>
        <position position="54"/>
    </location>
    <ligand>
        <name>Mg(2+)</name>
        <dbReference type="ChEBI" id="CHEBI:18420"/>
    </ligand>
</feature>
<keyword evidence="1" id="KW-0560">Oxidoreductase</keyword>
<dbReference type="Pfam" id="PF00346">
    <property type="entry name" value="Complex1_49kDa"/>
    <property type="match status" value="2"/>
</dbReference>
<feature type="binding site" evidence="2">
    <location>
        <position position="76"/>
    </location>
    <ligand>
        <name>Ni(2+)</name>
        <dbReference type="ChEBI" id="CHEBI:49786"/>
    </ligand>
</feature>
<dbReference type="GO" id="GO:0016651">
    <property type="term" value="F:oxidoreductase activity, acting on NAD(P)H"/>
    <property type="evidence" value="ECO:0007669"/>
    <property type="project" value="InterPro"/>
</dbReference>
<feature type="binding site" evidence="2">
    <location>
        <position position="73"/>
    </location>
    <ligand>
        <name>Ni(2+)</name>
        <dbReference type="ChEBI" id="CHEBI:49786"/>
    </ligand>
</feature>
<name>A0A497ESP4_9CREN</name>
<dbReference type="GO" id="GO:0008901">
    <property type="term" value="F:ferredoxin hydrogenase activity"/>
    <property type="evidence" value="ECO:0007669"/>
    <property type="project" value="InterPro"/>
</dbReference>
<dbReference type="EMBL" id="QMQV01000007">
    <property type="protein sequence ID" value="RLE50384.1"/>
    <property type="molecule type" value="Genomic_DNA"/>
</dbReference>
<dbReference type="Pfam" id="PF00374">
    <property type="entry name" value="NiFeSe_Hases"/>
    <property type="match status" value="1"/>
</dbReference>
<organism evidence="4 5">
    <name type="scientific">Thermoproteota archaeon</name>
    <dbReference type="NCBI Taxonomy" id="2056631"/>
    <lineage>
        <taxon>Archaea</taxon>
        <taxon>Thermoproteota</taxon>
    </lineage>
</organism>
<dbReference type="GO" id="GO:0051287">
    <property type="term" value="F:NAD binding"/>
    <property type="evidence" value="ECO:0007669"/>
    <property type="project" value="InterPro"/>
</dbReference>